<name>A0A1H3Y800_9ACTO</name>
<proteinExistence type="predicted"/>
<reference evidence="6" key="1">
    <citation type="submission" date="2016-10" db="EMBL/GenBank/DDBJ databases">
        <authorList>
            <person name="Varghese N."/>
            <person name="Submissions S."/>
        </authorList>
    </citation>
    <scope>NUCLEOTIDE SEQUENCE [LARGE SCALE GENOMIC DNA]</scope>
    <source>
        <strain evidence="6">KPR-1</strain>
    </source>
</reference>
<dbReference type="PROSITE" id="PS51084">
    <property type="entry name" value="HIT_2"/>
    <property type="match status" value="1"/>
</dbReference>
<evidence type="ECO:0000313" key="6">
    <source>
        <dbReference type="Proteomes" id="UP000199288"/>
    </source>
</evidence>
<evidence type="ECO:0000259" key="4">
    <source>
        <dbReference type="PROSITE" id="PS51084"/>
    </source>
</evidence>
<dbReference type="AlphaFoldDB" id="A0A1H3Y800"/>
<evidence type="ECO:0000256" key="1">
    <source>
        <dbReference type="PIRSR" id="PIRSR601310-1"/>
    </source>
</evidence>
<dbReference type="OrthoDB" id="9784774at2"/>
<dbReference type="PANTHER" id="PTHR46648:SF1">
    <property type="entry name" value="ADENOSINE 5'-MONOPHOSPHORAMIDASE HNT1"/>
    <property type="match status" value="1"/>
</dbReference>
<organism evidence="5 6">
    <name type="scientific">Bowdeniella nasicola</name>
    <dbReference type="NCBI Taxonomy" id="208480"/>
    <lineage>
        <taxon>Bacteria</taxon>
        <taxon>Bacillati</taxon>
        <taxon>Actinomycetota</taxon>
        <taxon>Actinomycetes</taxon>
        <taxon>Actinomycetales</taxon>
        <taxon>Actinomycetaceae</taxon>
        <taxon>Bowdeniella</taxon>
    </lineage>
</organism>
<dbReference type="GO" id="GO:0003824">
    <property type="term" value="F:catalytic activity"/>
    <property type="evidence" value="ECO:0007669"/>
    <property type="project" value="InterPro"/>
</dbReference>
<dbReference type="PANTHER" id="PTHR46648">
    <property type="entry name" value="HIT FAMILY PROTEIN 1"/>
    <property type="match status" value="1"/>
</dbReference>
<dbReference type="Pfam" id="PF01230">
    <property type="entry name" value="HIT"/>
    <property type="match status" value="1"/>
</dbReference>
<dbReference type="EMBL" id="FNQV01000004">
    <property type="protein sequence ID" value="SEA07735.1"/>
    <property type="molecule type" value="Genomic_DNA"/>
</dbReference>
<feature type="domain" description="HIT" evidence="4">
    <location>
        <begin position="4"/>
        <end position="107"/>
    </location>
</feature>
<evidence type="ECO:0000256" key="2">
    <source>
        <dbReference type="PIRSR" id="PIRSR601310-3"/>
    </source>
</evidence>
<dbReference type="Proteomes" id="UP000199288">
    <property type="component" value="Unassembled WGS sequence"/>
</dbReference>
<protein>
    <submittedName>
        <fullName evidence="5">Histidine triad (HIT) family protein</fullName>
    </submittedName>
</protein>
<dbReference type="GO" id="GO:0009117">
    <property type="term" value="P:nucleotide metabolic process"/>
    <property type="evidence" value="ECO:0007669"/>
    <property type="project" value="TreeGrafter"/>
</dbReference>
<dbReference type="SUPFAM" id="SSF54197">
    <property type="entry name" value="HIT-like"/>
    <property type="match status" value="1"/>
</dbReference>
<dbReference type="Gene3D" id="3.30.428.10">
    <property type="entry name" value="HIT-like"/>
    <property type="match status" value="1"/>
</dbReference>
<evidence type="ECO:0000256" key="3">
    <source>
        <dbReference type="PROSITE-ProRule" id="PRU00464"/>
    </source>
</evidence>
<dbReference type="RefSeq" id="WP_092562676.1">
    <property type="nucleotide sequence ID" value="NZ_FNQV01000004.1"/>
</dbReference>
<evidence type="ECO:0000313" key="5">
    <source>
        <dbReference type="EMBL" id="SEA07735.1"/>
    </source>
</evidence>
<gene>
    <name evidence="5" type="ORF">SAMN02910418_00886</name>
</gene>
<dbReference type="InterPro" id="IPR001310">
    <property type="entry name" value="Histidine_triad_HIT"/>
</dbReference>
<dbReference type="InterPro" id="IPR036265">
    <property type="entry name" value="HIT-like_sf"/>
</dbReference>
<accession>A0A1H3Y800</accession>
<feature type="short sequence motif" description="Histidine triad motif" evidence="2 3">
    <location>
        <begin position="91"/>
        <end position="95"/>
    </location>
</feature>
<sequence>MASIFTKIINGEIPGRFVWQDEKVVAFLDAFPQTDGHVLVVPREEIDRWTDMPADLAAHMFAVGHTIGKELREEFDAERTGVVIEGFAVPHTHLHLFPANGSDDFDADHKKGATDDATMTEVARRIRAALRAAGHAEFVPED</sequence>
<keyword evidence="6" id="KW-1185">Reference proteome</keyword>
<dbReference type="PRINTS" id="PR00332">
    <property type="entry name" value="HISTRIAD"/>
</dbReference>
<feature type="active site" description="Tele-AMP-histidine intermediate" evidence="1">
    <location>
        <position position="93"/>
    </location>
</feature>
<dbReference type="InterPro" id="IPR011146">
    <property type="entry name" value="HIT-like"/>
</dbReference>